<feature type="non-terminal residue" evidence="13">
    <location>
        <position position="221"/>
    </location>
</feature>
<dbReference type="EMBL" id="VZSX01000931">
    <property type="protein sequence ID" value="NXA44275.1"/>
    <property type="molecule type" value="Genomic_DNA"/>
</dbReference>
<evidence type="ECO:0000259" key="12">
    <source>
        <dbReference type="Pfam" id="PF15913"/>
    </source>
</evidence>
<keyword evidence="6" id="KW-0879">Wnt signaling pathway</keyword>
<name>A0A7K7VS63_EUDEL</name>
<evidence type="ECO:0000256" key="7">
    <source>
        <dbReference type="ARBA" id="ARBA00022729"/>
    </source>
</evidence>
<evidence type="ECO:0000313" key="13">
    <source>
        <dbReference type="EMBL" id="NXA44275.1"/>
    </source>
</evidence>
<keyword evidence="3" id="KW-0964">Secreted</keyword>
<evidence type="ECO:0000256" key="11">
    <source>
        <dbReference type="SAM" id="SignalP"/>
    </source>
</evidence>
<dbReference type="SUPFAM" id="SSF57184">
    <property type="entry name" value="Growth factor receptor domain"/>
    <property type="match status" value="1"/>
</dbReference>
<dbReference type="InterPro" id="IPR051514">
    <property type="entry name" value="R-spondin"/>
</dbReference>
<feature type="region of interest" description="Disordered" evidence="10">
    <location>
        <begin position="129"/>
        <end position="221"/>
    </location>
</feature>
<dbReference type="OrthoDB" id="10257656at2759"/>
<dbReference type="InterPro" id="IPR043601">
    <property type="entry name" value="Rspo_Fu-CRD_dom"/>
</dbReference>
<dbReference type="GO" id="GO:0008201">
    <property type="term" value="F:heparin binding"/>
    <property type="evidence" value="ECO:0007669"/>
    <property type="project" value="UniProtKB-KW"/>
</dbReference>
<keyword evidence="14" id="KW-1185">Reference proteome</keyword>
<evidence type="ECO:0000256" key="3">
    <source>
        <dbReference type="ARBA" id="ARBA00022525"/>
    </source>
</evidence>
<dbReference type="AlphaFoldDB" id="A0A7K7VS63"/>
<gene>
    <name evidence="13" type="primary">Rspo4</name>
    <name evidence="13" type="ORF">EUDELE_R12794</name>
</gene>
<feature type="non-terminal residue" evidence="13">
    <location>
        <position position="1"/>
    </location>
</feature>
<reference evidence="13 14" key="1">
    <citation type="submission" date="2019-09" db="EMBL/GenBank/DDBJ databases">
        <title>Bird 10,000 Genomes (B10K) Project - Family phase.</title>
        <authorList>
            <person name="Zhang G."/>
        </authorList>
    </citation>
    <scope>NUCLEOTIDE SEQUENCE [LARGE SCALE GENOMIC DNA]</scope>
    <source>
        <strain evidence="13">B10K-LSUMZ-16893</strain>
    </source>
</reference>
<dbReference type="GO" id="GO:0016055">
    <property type="term" value="P:Wnt signaling pathway"/>
    <property type="evidence" value="ECO:0007669"/>
    <property type="project" value="UniProtKB-KW"/>
</dbReference>
<evidence type="ECO:0000256" key="8">
    <source>
        <dbReference type="ARBA" id="ARBA00023157"/>
    </source>
</evidence>
<evidence type="ECO:0000256" key="1">
    <source>
        <dbReference type="ARBA" id="ARBA00004613"/>
    </source>
</evidence>
<comment type="caution">
    <text evidence="13">The sequence shown here is derived from an EMBL/GenBank/DDBJ whole genome shotgun (WGS) entry which is preliminary data.</text>
</comment>
<feature type="signal peptide" evidence="11">
    <location>
        <begin position="1"/>
        <end position="17"/>
    </location>
</feature>
<sequence length="221" mass="24192">MRRILLVLPLLLSSAETLPRSPWKKQASAGAAQNCTGCALCSEDNGCLACPQRLFLLMRRDGIRQHGVCVHTCPPGYFGARGLDLNRCTRCRSPSCESCFSRDFCMKCKERFYLHKGQCMRQCPPGTAARPGARECQGKRRTPPQPPAHRGHRGLMEPLPSEPCETGPQSSCSDESRGHQRGQGHPGPGATGDAADGCPELQQTRPRRARKRCPGGERVRG</sequence>
<dbReference type="InterPro" id="IPR006212">
    <property type="entry name" value="Furin_repeat"/>
</dbReference>
<evidence type="ECO:0000313" key="14">
    <source>
        <dbReference type="Proteomes" id="UP000533954"/>
    </source>
</evidence>
<dbReference type="FunFam" id="2.10.220.10:FF:000012">
    <property type="entry name" value="R-spondin 4"/>
    <property type="match status" value="1"/>
</dbReference>
<accession>A0A7K7VS63</accession>
<dbReference type="Proteomes" id="UP000533954">
    <property type="component" value="Unassembled WGS sequence"/>
</dbReference>
<keyword evidence="5" id="KW-0358">Heparin-binding</keyword>
<comment type="similarity">
    <text evidence="2">Belongs to the R-spondin family.</text>
</comment>
<protein>
    <submittedName>
        <fullName evidence="13">RSPO4 protein</fullName>
    </submittedName>
</protein>
<organism evidence="13 14">
    <name type="scientific">Eudromia elegans</name>
    <name type="common">Elegant crested-tinamou</name>
    <dbReference type="NCBI Taxonomy" id="8805"/>
    <lineage>
        <taxon>Eukaryota</taxon>
        <taxon>Metazoa</taxon>
        <taxon>Chordata</taxon>
        <taxon>Craniata</taxon>
        <taxon>Vertebrata</taxon>
        <taxon>Euteleostomi</taxon>
        <taxon>Archelosauria</taxon>
        <taxon>Archosauria</taxon>
        <taxon>Dinosauria</taxon>
        <taxon>Saurischia</taxon>
        <taxon>Theropoda</taxon>
        <taxon>Coelurosauria</taxon>
        <taxon>Aves</taxon>
        <taxon>Palaeognathae</taxon>
        <taxon>Tinamiformes</taxon>
        <taxon>Tinamidae</taxon>
        <taxon>Eudromia</taxon>
    </lineage>
</organism>
<dbReference type="InterPro" id="IPR009030">
    <property type="entry name" value="Growth_fac_rcpt_cys_sf"/>
</dbReference>
<comment type="subcellular location">
    <subcellularLocation>
        <location evidence="1">Secreted</location>
    </subcellularLocation>
</comment>
<keyword evidence="4" id="KW-0716">Sensory transduction</keyword>
<dbReference type="SMART" id="SM00261">
    <property type="entry name" value="FU"/>
    <property type="match status" value="2"/>
</dbReference>
<evidence type="ECO:0000256" key="4">
    <source>
        <dbReference type="ARBA" id="ARBA00022606"/>
    </source>
</evidence>
<dbReference type="CDD" id="cd00064">
    <property type="entry name" value="FU"/>
    <property type="match status" value="1"/>
</dbReference>
<dbReference type="PANTHER" id="PTHR46987">
    <property type="entry name" value="NEUROHYPOPHYSIAL HORMONES, N-TERMINAL DOMAIN CONTAINING PROTEIN"/>
    <property type="match status" value="1"/>
</dbReference>
<feature type="chain" id="PRO_5029450128" evidence="11">
    <location>
        <begin position="18"/>
        <end position="221"/>
    </location>
</feature>
<keyword evidence="8" id="KW-1015">Disulfide bond</keyword>
<evidence type="ECO:0000256" key="10">
    <source>
        <dbReference type="SAM" id="MobiDB-lite"/>
    </source>
</evidence>
<dbReference type="Gene3D" id="2.10.220.10">
    <property type="entry name" value="Hormone Receptor, Insulin-like Growth Factor Receptor 1, Chain A, domain 2"/>
    <property type="match status" value="1"/>
</dbReference>
<keyword evidence="7 11" id="KW-0732">Signal</keyword>
<evidence type="ECO:0000256" key="5">
    <source>
        <dbReference type="ARBA" id="ARBA00022674"/>
    </source>
</evidence>
<dbReference type="Pfam" id="PF15913">
    <property type="entry name" value="Furin-like_2"/>
    <property type="match status" value="1"/>
</dbReference>
<proteinExistence type="inferred from homology"/>
<evidence type="ECO:0000256" key="2">
    <source>
        <dbReference type="ARBA" id="ARBA00007308"/>
    </source>
</evidence>
<keyword evidence="9" id="KW-0325">Glycoprotein</keyword>
<evidence type="ECO:0000256" key="9">
    <source>
        <dbReference type="ARBA" id="ARBA00023180"/>
    </source>
</evidence>
<dbReference type="GO" id="GO:0005576">
    <property type="term" value="C:extracellular region"/>
    <property type="evidence" value="ECO:0007669"/>
    <property type="project" value="UniProtKB-SubCell"/>
</dbReference>
<feature type="domain" description="R-spondin Fu-CRD" evidence="12">
    <location>
        <begin position="35"/>
        <end position="136"/>
    </location>
</feature>
<dbReference type="PANTHER" id="PTHR46987:SF6">
    <property type="entry name" value="R-SPONDIN-4"/>
    <property type="match status" value="1"/>
</dbReference>
<evidence type="ECO:0000256" key="6">
    <source>
        <dbReference type="ARBA" id="ARBA00022687"/>
    </source>
</evidence>